<dbReference type="PANTHER" id="PTHR20935:SF1">
    <property type="entry name" value="SLL1549 PROTEIN"/>
    <property type="match status" value="1"/>
</dbReference>
<dbReference type="InterPro" id="IPR013078">
    <property type="entry name" value="His_Pase_superF_clade-1"/>
</dbReference>
<dbReference type="RefSeq" id="WP_130040283.1">
    <property type="nucleotide sequence ID" value="NZ_JACCEV010000003.1"/>
</dbReference>
<dbReference type="GO" id="GO:0016787">
    <property type="term" value="F:hydrolase activity"/>
    <property type="evidence" value="ECO:0007669"/>
    <property type="project" value="UniProtKB-KW"/>
</dbReference>
<evidence type="ECO:0000256" key="1">
    <source>
        <dbReference type="ARBA" id="ARBA00022801"/>
    </source>
</evidence>
<dbReference type="EMBL" id="JACCEV010000003">
    <property type="protein sequence ID" value="NYT86405.1"/>
    <property type="molecule type" value="Genomic_DNA"/>
</dbReference>
<dbReference type="Pfam" id="PF00300">
    <property type="entry name" value="His_Phos_1"/>
    <property type="match status" value="1"/>
</dbReference>
<sequence length="172" mass="18968">MRRLMLLRHAKADWPDGVADHERPLARRGQRQGPEMARFMAAEGLVPDRAIVSTAKRTQETWELVAPAFPPSISKSNDARIYEAPKENILKVIREADDAAQALLLIGHNPGFAEVAYSLINTDQASPALSRLERGYPTSGLAVIDFQVDHWADIAEGSGRLQRFETPASIGD</sequence>
<dbReference type="CDD" id="cd07067">
    <property type="entry name" value="HP_PGM_like"/>
    <property type="match status" value="1"/>
</dbReference>
<name>A0A853H5F4_9BURK</name>
<dbReference type="SUPFAM" id="SSF53254">
    <property type="entry name" value="Phosphoglycerate mutase-like"/>
    <property type="match status" value="1"/>
</dbReference>
<dbReference type="Proteomes" id="UP000554144">
    <property type="component" value="Unassembled WGS sequence"/>
</dbReference>
<evidence type="ECO:0000313" key="3">
    <source>
        <dbReference type="Proteomes" id="UP000554144"/>
    </source>
</evidence>
<dbReference type="PANTHER" id="PTHR20935">
    <property type="entry name" value="PHOSPHOGLYCERATE MUTASE-RELATED"/>
    <property type="match status" value="1"/>
</dbReference>
<protein>
    <submittedName>
        <fullName evidence="2">Histidine phosphatase family protein</fullName>
    </submittedName>
</protein>
<accession>A0A853H5F4</accession>
<proteinExistence type="predicted"/>
<dbReference type="OrthoDB" id="9810154at2"/>
<keyword evidence="3" id="KW-1185">Reference proteome</keyword>
<keyword evidence="1" id="KW-0378">Hydrolase</keyword>
<comment type="caution">
    <text evidence="2">The sequence shown here is derived from an EMBL/GenBank/DDBJ whole genome shotgun (WGS) entry which is preliminary data.</text>
</comment>
<organism evidence="2 3">
    <name type="scientific">Pollutimonas harenae</name>
    <dbReference type="NCBI Taxonomy" id="657015"/>
    <lineage>
        <taxon>Bacteria</taxon>
        <taxon>Pseudomonadati</taxon>
        <taxon>Pseudomonadota</taxon>
        <taxon>Betaproteobacteria</taxon>
        <taxon>Burkholderiales</taxon>
        <taxon>Alcaligenaceae</taxon>
        <taxon>Pollutimonas</taxon>
    </lineage>
</organism>
<dbReference type="Gene3D" id="3.40.50.1240">
    <property type="entry name" value="Phosphoglycerate mutase-like"/>
    <property type="match status" value="1"/>
</dbReference>
<gene>
    <name evidence="2" type="ORF">H0A62_12395</name>
</gene>
<dbReference type="AlphaFoldDB" id="A0A853H5F4"/>
<reference evidence="2 3" key="1">
    <citation type="submission" date="2020-07" db="EMBL/GenBank/DDBJ databases">
        <title>Taxonomic revisions and descriptions of new bacterial species based on genomic comparisons in the high-G+C-content subgroup of the family Alcaligenaceae.</title>
        <authorList>
            <person name="Szabo A."/>
            <person name="Felfoldi T."/>
        </authorList>
    </citation>
    <scope>NUCLEOTIDE SEQUENCE [LARGE SCALE GENOMIC DNA]</scope>
    <source>
        <strain evidence="2 3">DSM 25667</strain>
    </source>
</reference>
<evidence type="ECO:0000313" key="2">
    <source>
        <dbReference type="EMBL" id="NYT86405.1"/>
    </source>
</evidence>
<dbReference type="InterPro" id="IPR051021">
    <property type="entry name" value="Mito_Ser/Thr_phosphatase"/>
</dbReference>
<dbReference type="InterPro" id="IPR029033">
    <property type="entry name" value="His_PPase_superfam"/>
</dbReference>